<gene>
    <name evidence="1" type="ORF">FWILDA_LOCUS19849</name>
</gene>
<dbReference type="Proteomes" id="UP001153678">
    <property type="component" value="Unassembled WGS sequence"/>
</dbReference>
<protein>
    <submittedName>
        <fullName evidence="1">11631_t:CDS:1</fullName>
    </submittedName>
</protein>
<organism evidence="1 2">
    <name type="scientific">Funneliformis geosporum</name>
    <dbReference type="NCBI Taxonomy" id="1117311"/>
    <lineage>
        <taxon>Eukaryota</taxon>
        <taxon>Fungi</taxon>
        <taxon>Fungi incertae sedis</taxon>
        <taxon>Mucoromycota</taxon>
        <taxon>Glomeromycotina</taxon>
        <taxon>Glomeromycetes</taxon>
        <taxon>Glomerales</taxon>
        <taxon>Glomeraceae</taxon>
        <taxon>Funneliformis</taxon>
    </lineage>
</organism>
<proteinExistence type="predicted"/>
<keyword evidence="2" id="KW-1185">Reference proteome</keyword>
<accession>A0A9W4X1G6</accession>
<comment type="caution">
    <text evidence="1">The sequence shown here is derived from an EMBL/GenBank/DDBJ whole genome shotgun (WGS) entry which is preliminary data.</text>
</comment>
<reference evidence="1" key="1">
    <citation type="submission" date="2022-08" db="EMBL/GenBank/DDBJ databases">
        <authorList>
            <person name="Kallberg Y."/>
            <person name="Tangrot J."/>
            <person name="Rosling A."/>
        </authorList>
    </citation>
    <scope>NUCLEOTIDE SEQUENCE</scope>
    <source>
        <strain evidence="1">Wild A</strain>
    </source>
</reference>
<evidence type="ECO:0000313" key="1">
    <source>
        <dbReference type="EMBL" id="CAI2201002.1"/>
    </source>
</evidence>
<feature type="non-terminal residue" evidence="1">
    <location>
        <position position="45"/>
    </location>
</feature>
<feature type="non-terminal residue" evidence="1">
    <location>
        <position position="1"/>
    </location>
</feature>
<evidence type="ECO:0000313" key="2">
    <source>
        <dbReference type="Proteomes" id="UP001153678"/>
    </source>
</evidence>
<dbReference type="AlphaFoldDB" id="A0A9W4X1G6"/>
<dbReference type="EMBL" id="CAMKVN010026171">
    <property type="protein sequence ID" value="CAI2201002.1"/>
    <property type="molecule type" value="Genomic_DNA"/>
</dbReference>
<sequence>QKVKTNDLAEAYQQILVNNLRKMEVESIINSRLLDFDLKKLSQVL</sequence>
<name>A0A9W4X1G6_9GLOM</name>